<sequence>MATGSMMAATSEETVDWISSAPDDVLIMVLSRLPLKEAARTSILSRRYRYLWTHSTKLDFDASETLARILDDMLIKENDRDEYMSWVDQVIVASQAPVLDCFRVRFYLDSRHSDKIDSWIKFALERRVQSLELVMISDLRVLYPHYTFPSFTCGVEFLTSLDLVDVDITSEGLTCLLSKCLLLEKFHIARSRNLNHFEIAAGPPLRLKCLSILWEVITITISAPTPDLLSFRFCGGVKSLHIESAPKLIDLFINRHPAPLSLVLRPLMHSFSQLQTLSFSLFMGWKKAIRITPLLPEMTCLKHLTLRVYSFNSDTRLHGLTSLIKKAPSLQRLTIKMSRLGARVKLKTKRFHKYSHPSLRVMELRGFEGSTNDIELALYLLSIATLPEKLIIDLRHAYLDGYYAFEERAKLEGAVNRALELRSLMAPEVQLVVNLLADSQEACMD</sequence>
<dbReference type="RefSeq" id="XP_031388959.1">
    <property type="nucleotide sequence ID" value="XM_031533099.1"/>
</dbReference>
<dbReference type="InterPro" id="IPR053781">
    <property type="entry name" value="F-box_AtFBL13-like"/>
</dbReference>
<dbReference type="Pfam" id="PF00646">
    <property type="entry name" value="F-box"/>
    <property type="match status" value="1"/>
</dbReference>
<dbReference type="OrthoDB" id="613853at2759"/>
<dbReference type="RefSeq" id="XP_031388958.1">
    <property type="nucleotide sequence ID" value="XM_031533098.1"/>
</dbReference>
<accession>A0A6P8DCG6</accession>
<gene>
    <name evidence="4 5" type="primary">LOC116201715</name>
</gene>
<dbReference type="SUPFAM" id="SSF81383">
    <property type="entry name" value="F-box domain"/>
    <property type="match status" value="1"/>
</dbReference>
<reference evidence="4 5" key="2">
    <citation type="submission" date="2025-04" db="UniProtKB">
        <authorList>
            <consortium name="RefSeq"/>
        </authorList>
    </citation>
    <scope>IDENTIFICATION</scope>
    <source>
        <tissue evidence="4 5">Leaf</tissue>
    </source>
</reference>
<reference evidence="3" key="1">
    <citation type="journal article" date="2020" name="Plant Biotechnol. J.">
        <title>The pomegranate (Punica granatum L.) draft genome dissects genetic divergence between soft- and hard-seeded cultivars.</title>
        <authorList>
            <person name="Luo X."/>
            <person name="Li H."/>
            <person name="Wu Z."/>
            <person name="Yao W."/>
            <person name="Zhao P."/>
            <person name="Cao D."/>
            <person name="Yu H."/>
            <person name="Li K."/>
            <person name="Poudel K."/>
            <person name="Zhao D."/>
            <person name="Zhang F."/>
            <person name="Xia X."/>
            <person name="Chen L."/>
            <person name="Wang Q."/>
            <person name="Jing D."/>
            <person name="Cao S."/>
        </authorList>
    </citation>
    <scope>NUCLEOTIDE SEQUENCE [LARGE SCALE GENOMIC DNA]</scope>
</reference>
<dbReference type="InterPro" id="IPR055357">
    <property type="entry name" value="LRR_At1g61320_AtMIF1"/>
</dbReference>
<dbReference type="InterPro" id="IPR053772">
    <property type="entry name" value="At1g61320/At1g61330-like"/>
</dbReference>
<proteinExistence type="predicted"/>
<evidence type="ECO:0000313" key="4">
    <source>
        <dbReference type="RefSeq" id="XP_031388958.1"/>
    </source>
</evidence>
<name>A0A6P8DCG6_PUNGR</name>
<evidence type="ECO:0000259" key="1">
    <source>
        <dbReference type="Pfam" id="PF00646"/>
    </source>
</evidence>
<evidence type="ECO:0000259" key="2">
    <source>
        <dbReference type="Pfam" id="PF23622"/>
    </source>
</evidence>
<evidence type="ECO:0000313" key="5">
    <source>
        <dbReference type="RefSeq" id="XP_031388959.1"/>
    </source>
</evidence>
<protein>
    <submittedName>
        <fullName evidence="4 5">F-box/LRR-repeat protein At3g28410 isoform X1</fullName>
    </submittedName>
</protein>
<dbReference type="InterPro" id="IPR032675">
    <property type="entry name" value="LRR_dom_sf"/>
</dbReference>
<dbReference type="InterPro" id="IPR001810">
    <property type="entry name" value="F-box_dom"/>
</dbReference>
<evidence type="ECO:0000313" key="3">
    <source>
        <dbReference type="Proteomes" id="UP000515151"/>
    </source>
</evidence>
<organism evidence="3 4">
    <name type="scientific">Punica granatum</name>
    <name type="common">Pomegranate</name>
    <dbReference type="NCBI Taxonomy" id="22663"/>
    <lineage>
        <taxon>Eukaryota</taxon>
        <taxon>Viridiplantae</taxon>
        <taxon>Streptophyta</taxon>
        <taxon>Embryophyta</taxon>
        <taxon>Tracheophyta</taxon>
        <taxon>Spermatophyta</taxon>
        <taxon>Magnoliopsida</taxon>
        <taxon>eudicotyledons</taxon>
        <taxon>Gunneridae</taxon>
        <taxon>Pentapetalae</taxon>
        <taxon>rosids</taxon>
        <taxon>malvids</taxon>
        <taxon>Myrtales</taxon>
        <taxon>Lythraceae</taxon>
        <taxon>Punica</taxon>
    </lineage>
</organism>
<keyword evidence="3" id="KW-1185">Reference proteome</keyword>
<dbReference type="InterPro" id="IPR036047">
    <property type="entry name" value="F-box-like_dom_sf"/>
</dbReference>
<dbReference type="CDD" id="cd22160">
    <property type="entry name" value="F-box_AtFBL13-like"/>
    <property type="match status" value="1"/>
</dbReference>
<dbReference type="Proteomes" id="UP000515151">
    <property type="component" value="Chromosome 3"/>
</dbReference>
<feature type="domain" description="F-box" evidence="1">
    <location>
        <begin position="22"/>
        <end position="54"/>
    </location>
</feature>
<dbReference type="SUPFAM" id="SSF52047">
    <property type="entry name" value="RNI-like"/>
    <property type="match status" value="1"/>
</dbReference>
<dbReference type="GeneID" id="116201715"/>
<dbReference type="Pfam" id="PF23622">
    <property type="entry name" value="LRR_At1g61320_AtMIF1"/>
    <property type="match status" value="1"/>
</dbReference>
<dbReference type="PANTHER" id="PTHR34145:SF68">
    <property type="entry name" value="FBD DOMAIN-CONTAINING PROTEIN"/>
    <property type="match status" value="1"/>
</dbReference>
<feature type="domain" description="At1g61320/AtMIF1 LRR" evidence="2">
    <location>
        <begin position="155"/>
        <end position="397"/>
    </location>
</feature>
<dbReference type="AlphaFoldDB" id="A0A6P8DCG6"/>
<dbReference type="PANTHER" id="PTHR34145">
    <property type="entry name" value="OS02G0105600 PROTEIN"/>
    <property type="match status" value="1"/>
</dbReference>
<dbReference type="Gene3D" id="3.80.10.10">
    <property type="entry name" value="Ribonuclease Inhibitor"/>
    <property type="match status" value="1"/>
</dbReference>